<keyword evidence="3" id="KW-1185">Reference proteome</keyword>
<sequence>MAPTDTITSVTPEQLDNLPSSFRYELARTEGDIHTTGPFASLIRPDLDRELEAIQRAPDAVAAHELARQIRSHLNQLSFVYRLPTEIISAIFHLVVQTDMRRSWPVRHATRISIVSRLWRDIATQSCATLWTKISWPVLPISLLELCLSRSRSAPLDIVLHSAIVRRKADILRFLELVVPHIHRWRDFRVIYYDSRVQDILSFLQEASAPAPLLEVLQFNFGPMYDPPRVPLQFLQPFCGITPRLRTINSNVYIPMSSPVYRGLTELHLYYINYPEPDPIRRLLGILELCPLLKSLCITELVLLATIPTDHVSDPIILLRHLQKLYIAEEWDARWMLSHFLPRIAIPTSCRLDIAANARWGDHLYRLIPQRSNFLLNLPDLQSVRALHMHCPWSRDNTSVCGKILTDDPDAFKFTVVYPDEPHGAAGGRDHLP</sequence>
<dbReference type="OrthoDB" id="3020747at2759"/>
<dbReference type="HOGENOM" id="CLU_024199_1_2_1"/>
<protein>
    <recommendedName>
        <fullName evidence="1">F-box domain-containing protein</fullName>
    </recommendedName>
</protein>
<dbReference type="Gene3D" id="1.20.1280.50">
    <property type="match status" value="1"/>
</dbReference>
<reference evidence="3" key="1">
    <citation type="journal article" date="2014" name="Proc. Natl. Acad. Sci. U.S.A.">
        <title>Extensive sampling of basidiomycete genomes demonstrates inadequacy of the white-rot/brown-rot paradigm for wood decay fungi.</title>
        <authorList>
            <person name="Riley R."/>
            <person name="Salamov A.A."/>
            <person name="Brown D.W."/>
            <person name="Nagy L.G."/>
            <person name="Floudas D."/>
            <person name="Held B.W."/>
            <person name="Levasseur A."/>
            <person name="Lombard V."/>
            <person name="Morin E."/>
            <person name="Otillar R."/>
            <person name="Lindquist E.A."/>
            <person name="Sun H."/>
            <person name="LaButti K.M."/>
            <person name="Schmutz J."/>
            <person name="Jabbour D."/>
            <person name="Luo H."/>
            <person name="Baker S.E."/>
            <person name="Pisabarro A.G."/>
            <person name="Walton J.D."/>
            <person name="Blanchette R.A."/>
            <person name="Henrissat B."/>
            <person name="Martin F."/>
            <person name="Cullen D."/>
            <person name="Hibbett D.S."/>
            <person name="Grigoriev I.V."/>
        </authorList>
    </citation>
    <scope>NUCLEOTIDE SEQUENCE [LARGE SCALE GENOMIC DNA]</scope>
    <source>
        <strain evidence="3">FD-172 SS1</strain>
    </source>
</reference>
<dbReference type="PROSITE" id="PS50181">
    <property type="entry name" value="FBOX"/>
    <property type="match status" value="1"/>
</dbReference>
<dbReference type="AlphaFoldDB" id="A0A067M1K8"/>
<dbReference type="Proteomes" id="UP000027195">
    <property type="component" value="Unassembled WGS sequence"/>
</dbReference>
<accession>A0A067M1K8</accession>
<evidence type="ECO:0000313" key="2">
    <source>
        <dbReference type="EMBL" id="KDQ09434.1"/>
    </source>
</evidence>
<name>A0A067M1K8_BOTB1</name>
<dbReference type="InterPro" id="IPR001810">
    <property type="entry name" value="F-box_dom"/>
</dbReference>
<gene>
    <name evidence="2" type="ORF">BOTBODRAFT_526562</name>
</gene>
<feature type="domain" description="F-box" evidence="1">
    <location>
        <begin position="77"/>
        <end position="134"/>
    </location>
</feature>
<organism evidence="2 3">
    <name type="scientific">Botryobasidium botryosum (strain FD-172 SS1)</name>
    <dbReference type="NCBI Taxonomy" id="930990"/>
    <lineage>
        <taxon>Eukaryota</taxon>
        <taxon>Fungi</taxon>
        <taxon>Dikarya</taxon>
        <taxon>Basidiomycota</taxon>
        <taxon>Agaricomycotina</taxon>
        <taxon>Agaricomycetes</taxon>
        <taxon>Cantharellales</taxon>
        <taxon>Botryobasidiaceae</taxon>
        <taxon>Botryobasidium</taxon>
    </lineage>
</organism>
<dbReference type="InParanoid" id="A0A067M1K8"/>
<evidence type="ECO:0000313" key="3">
    <source>
        <dbReference type="Proteomes" id="UP000027195"/>
    </source>
</evidence>
<proteinExistence type="predicted"/>
<evidence type="ECO:0000259" key="1">
    <source>
        <dbReference type="PROSITE" id="PS50181"/>
    </source>
</evidence>
<dbReference type="EMBL" id="KL198078">
    <property type="protein sequence ID" value="KDQ09434.1"/>
    <property type="molecule type" value="Genomic_DNA"/>
</dbReference>